<keyword evidence="2" id="KW-1185">Reference proteome</keyword>
<comment type="caution">
    <text evidence="1">The sequence shown here is derived from an EMBL/GenBank/DDBJ whole genome shotgun (WGS) entry which is preliminary data.</text>
</comment>
<dbReference type="Proteomes" id="UP001499854">
    <property type="component" value="Unassembled WGS sequence"/>
</dbReference>
<organism evidence="1 2">
    <name type="scientific">Catenulispora subtropica</name>
    <dbReference type="NCBI Taxonomy" id="450798"/>
    <lineage>
        <taxon>Bacteria</taxon>
        <taxon>Bacillati</taxon>
        <taxon>Actinomycetota</taxon>
        <taxon>Actinomycetes</taxon>
        <taxon>Catenulisporales</taxon>
        <taxon>Catenulisporaceae</taxon>
        <taxon>Catenulispora</taxon>
    </lineage>
</organism>
<dbReference type="EMBL" id="BAAAQM010000001">
    <property type="protein sequence ID" value="GAA1950918.1"/>
    <property type="molecule type" value="Genomic_DNA"/>
</dbReference>
<sequence>MESHTPTPPDQSQGLETCPRCDRGRIGAARLTCTLCFGAGMVQPWVADQERAQQASWERYLSGRSGHAPDGAAAGLGECAKCWPTRCPQCPWSPPPFGPDQGLDLAA</sequence>
<reference evidence="1 2" key="1">
    <citation type="journal article" date="2019" name="Int. J. Syst. Evol. Microbiol.">
        <title>The Global Catalogue of Microorganisms (GCM) 10K type strain sequencing project: providing services to taxonomists for standard genome sequencing and annotation.</title>
        <authorList>
            <consortium name="The Broad Institute Genomics Platform"/>
            <consortium name="The Broad Institute Genome Sequencing Center for Infectious Disease"/>
            <person name="Wu L."/>
            <person name="Ma J."/>
        </authorList>
    </citation>
    <scope>NUCLEOTIDE SEQUENCE [LARGE SCALE GENOMIC DNA]</scope>
    <source>
        <strain evidence="1 2">JCM 16013</strain>
    </source>
</reference>
<protein>
    <submittedName>
        <fullName evidence="1">Uncharacterized protein</fullName>
    </submittedName>
</protein>
<evidence type="ECO:0000313" key="1">
    <source>
        <dbReference type="EMBL" id="GAA1950918.1"/>
    </source>
</evidence>
<proteinExistence type="predicted"/>
<evidence type="ECO:0000313" key="2">
    <source>
        <dbReference type="Proteomes" id="UP001499854"/>
    </source>
</evidence>
<name>A0ABN2QET5_9ACTN</name>
<accession>A0ABN2QET5</accession>
<gene>
    <name evidence="1" type="ORF">GCM10009838_02530</name>
</gene>